<evidence type="ECO:0000256" key="3">
    <source>
        <dbReference type="ARBA" id="ARBA00022989"/>
    </source>
</evidence>
<protein>
    <recommendedName>
        <fullName evidence="6">ABC-2 type transporter transmembrane domain-containing protein</fullName>
    </recommendedName>
</protein>
<dbReference type="eggNOG" id="COG0842">
    <property type="taxonomic scope" value="Bacteria"/>
</dbReference>
<dbReference type="STRING" id="45851.BHV86_04850"/>
<dbReference type="PANTHER" id="PTHR43027:SF1">
    <property type="entry name" value="DOXORUBICIN RESISTANCE ABC TRANSPORTER PERMEASE PROTEIN DRRC-RELATED"/>
    <property type="match status" value="1"/>
</dbReference>
<feature type="transmembrane region" description="Helical" evidence="5">
    <location>
        <begin position="20"/>
        <end position="38"/>
    </location>
</feature>
<organism evidence="7 8">
    <name type="scientific">Eshraghiella crossota DSM 2876</name>
    <dbReference type="NCBI Taxonomy" id="511680"/>
    <lineage>
        <taxon>Bacteria</taxon>
        <taxon>Bacillati</taxon>
        <taxon>Bacillota</taxon>
        <taxon>Clostridia</taxon>
        <taxon>Lachnospirales</taxon>
        <taxon>Lachnospiraceae</taxon>
        <taxon>Eshraghiella</taxon>
    </lineage>
</organism>
<dbReference type="InterPro" id="IPR052902">
    <property type="entry name" value="ABC-2_transporter"/>
</dbReference>
<dbReference type="GO" id="GO:0140359">
    <property type="term" value="F:ABC-type transporter activity"/>
    <property type="evidence" value="ECO:0007669"/>
    <property type="project" value="InterPro"/>
</dbReference>
<name>D4RZE8_9FIRM</name>
<feature type="transmembrane region" description="Helical" evidence="5">
    <location>
        <begin position="226"/>
        <end position="250"/>
    </location>
</feature>
<dbReference type="HOGENOM" id="CLU_055441_0_0_9"/>
<evidence type="ECO:0000256" key="1">
    <source>
        <dbReference type="ARBA" id="ARBA00004141"/>
    </source>
</evidence>
<dbReference type="PANTHER" id="PTHR43027">
    <property type="entry name" value="DOXORUBICIN RESISTANCE ABC TRANSPORTER PERMEASE PROTEIN DRRC-RELATED"/>
    <property type="match status" value="1"/>
</dbReference>
<evidence type="ECO:0000259" key="6">
    <source>
        <dbReference type="Pfam" id="PF12698"/>
    </source>
</evidence>
<dbReference type="Proteomes" id="UP000006238">
    <property type="component" value="Unassembled WGS sequence"/>
</dbReference>
<keyword evidence="2 5" id="KW-0812">Transmembrane</keyword>
<dbReference type="RefSeq" id="WP_005602630.1">
    <property type="nucleotide sequence ID" value="NZ_GG663523.1"/>
</dbReference>
<dbReference type="EMBL" id="ABWN01000028">
    <property type="protein sequence ID" value="EFF68556.1"/>
    <property type="molecule type" value="Genomic_DNA"/>
</dbReference>
<evidence type="ECO:0000256" key="4">
    <source>
        <dbReference type="ARBA" id="ARBA00023136"/>
    </source>
</evidence>
<feature type="transmembrane region" description="Helical" evidence="5">
    <location>
        <begin position="262"/>
        <end position="282"/>
    </location>
</feature>
<dbReference type="GeneID" id="98919146"/>
<gene>
    <name evidence="7" type="ORF">BUTYVIB_01214</name>
</gene>
<comment type="caution">
    <text evidence="7">The sequence shown here is derived from an EMBL/GenBank/DDBJ whole genome shotgun (WGS) entry which is preliminary data.</text>
</comment>
<keyword evidence="8" id="KW-1185">Reference proteome</keyword>
<sequence>MFFHAYKYKLKSLFREKETFFWIMFFPLILGTFFFMAFSKISSQTETFSTINVAVCADDTDDTAYFKEVIENLYADDRKEVPFFNITYTDRESADKLLSDKKADGIITVDNGNPSLSIRENGIEETVIKSFLDSYIRNMAVIHVAFMTPEKLDGVYKELLTNVRHVTEKELTKGNTDNMIDYYYSLIAMACMFATLSGTTCVTGLKADLSSVGMRKNLYPGSRITLVLGDAAATLTLHLISNGLLIIYLQKILKLNLAANSWLIYLVSVMGTIIALSIGLLIGSVRKLSLNVRIGINLFISLFSSFLSGLMIGGIKQSIEKHFSLFNRLNPSALISDALYALNIYDDYKIFLQKISIMAGMAVILCIICFINTRREKYDSI</sequence>
<feature type="transmembrane region" description="Helical" evidence="5">
    <location>
        <begin position="294"/>
        <end position="315"/>
    </location>
</feature>
<accession>D4RZE8</accession>
<comment type="subcellular location">
    <subcellularLocation>
        <location evidence="1">Membrane</location>
        <topology evidence="1">Multi-pass membrane protein</topology>
    </subcellularLocation>
</comment>
<keyword evidence="3 5" id="KW-1133">Transmembrane helix</keyword>
<feature type="domain" description="ABC-2 type transporter transmembrane" evidence="6">
    <location>
        <begin position="17"/>
        <end position="368"/>
    </location>
</feature>
<feature type="transmembrane region" description="Helical" evidence="5">
    <location>
        <begin position="350"/>
        <end position="371"/>
    </location>
</feature>
<evidence type="ECO:0000256" key="5">
    <source>
        <dbReference type="SAM" id="Phobius"/>
    </source>
</evidence>
<evidence type="ECO:0000313" key="7">
    <source>
        <dbReference type="EMBL" id="EFF68556.1"/>
    </source>
</evidence>
<dbReference type="Pfam" id="PF12698">
    <property type="entry name" value="ABC2_membrane_3"/>
    <property type="match status" value="1"/>
</dbReference>
<keyword evidence="4 5" id="KW-0472">Membrane</keyword>
<proteinExistence type="predicted"/>
<dbReference type="AlphaFoldDB" id="D4RZE8"/>
<feature type="transmembrane region" description="Helical" evidence="5">
    <location>
        <begin position="182"/>
        <end position="205"/>
    </location>
</feature>
<dbReference type="GO" id="GO:0016020">
    <property type="term" value="C:membrane"/>
    <property type="evidence" value="ECO:0007669"/>
    <property type="project" value="UniProtKB-SubCell"/>
</dbReference>
<reference evidence="7 8" key="1">
    <citation type="submission" date="2010-02" db="EMBL/GenBank/DDBJ databases">
        <authorList>
            <person name="Weinstock G."/>
            <person name="Sodergren E."/>
            <person name="Clifton S."/>
            <person name="Fulton L."/>
            <person name="Fulton B."/>
            <person name="Courtney L."/>
            <person name="Fronick C."/>
            <person name="Harrison M."/>
            <person name="Strong C."/>
            <person name="Farmer C."/>
            <person name="Delahaunty K."/>
            <person name="Markovic C."/>
            <person name="Hall O."/>
            <person name="Minx P."/>
            <person name="Tomlinson C."/>
            <person name="Mitreva M."/>
            <person name="Nelson J."/>
            <person name="Hou S."/>
            <person name="Wollam A."/>
            <person name="Pepin K.H."/>
            <person name="Johnson M."/>
            <person name="Bhonagiri V."/>
            <person name="Zhang X."/>
            <person name="Suruliraj S."/>
            <person name="Warren W."/>
            <person name="Chinwalla A."/>
            <person name="Mardis E.R."/>
            <person name="Wilson R.K."/>
        </authorList>
    </citation>
    <scope>NUCLEOTIDE SEQUENCE [LARGE SCALE GENOMIC DNA]</scope>
    <source>
        <strain evidence="7 8">DSM 2876</strain>
    </source>
</reference>
<evidence type="ECO:0000256" key="2">
    <source>
        <dbReference type="ARBA" id="ARBA00022692"/>
    </source>
</evidence>
<dbReference type="InterPro" id="IPR013525">
    <property type="entry name" value="ABC2_TM"/>
</dbReference>
<evidence type="ECO:0000313" key="8">
    <source>
        <dbReference type="Proteomes" id="UP000006238"/>
    </source>
</evidence>